<dbReference type="EMBL" id="AP006878">
    <property type="protein sequence ID" value="BAD84450.1"/>
    <property type="molecule type" value="Genomic_DNA"/>
</dbReference>
<dbReference type="Proteomes" id="UP000000536">
    <property type="component" value="Chromosome"/>
</dbReference>
<dbReference type="AlphaFoldDB" id="Q5JFT5"/>
<sequence length="58" mass="6849">MEVAKAIGEAKLKLEMPVYDPDREREVLSRAGEFRRVFEAILEVSRDVQRLRVFQQDK</sequence>
<dbReference type="InterPro" id="IPR002701">
    <property type="entry name" value="CM_II_prokaryot"/>
</dbReference>
<dbReference type="EnsemblBacteria" id="BAD84450">
    <property type="protein sequence ID" value="BAD84450"/>
    <property type="gene ID" value="TK0261"/>
</dbReference>
<dbReference type="KEGG" id="tko:TK0261"/>
<accession>Q5JFT5</accession>
<dbReference type="PATRIC" id="fig|69014.16.peg.260"/>
<evidence type="ECO:0000313" key="2">
    <source>
        <dbReference type="EMBL" id="BAD84450.1"/>
    </source>
</evidence>
<dbReference type="PROSITE" id="PS51168">
    <property type="entry name" value="CHORISMATE_MUT_2"/>
    <property type="match status" value="1"/>
</dbReference>
<dbReference type="InterPro" id="IPR036979">
    <property type="entry name" value="CM_dom_sf"/>
</dbReference>
<proteinExistence type="predicted"/>
<name>Q5JFT5_THEKO</name>
<dbReference type="HOGENOM" id="CLU_2968637_0_0_2"/>
<protein>
    <submittedName>
        <fullName evidence="2">Predicted chorismate mutase, N-truncation</fullName>
    </submittedName>
</protein>
<dbReference type="SMART" id="SM00830">
    <property type="entry name" value="CM_2"/>
    <property type="match status" value="1"/>
</dbReference>
<organism evidence="2 3">
    <name type="scientific">Thermococcus kodakarensis (strain ATCC BAA-918 / JCM 12380 / KOD1)</name>
    <name type="common">Pyrococcus kodakaraensis (strain KOD1)</name>
    <dbReference type="NCBI Taxonomy" id="69014"/>
    <lineage>
        <taxon>Archaea</taxon>
        <taxon>Methanobacteriati</taxon>
        <taxon>Methanobacteriota</taxon>
        <taxon>Thermococci</taxon>
        <taxon>Thermococcales</taxon>
        <taxon>Thermococcaceae</taxon>
        <taxon>Thermococcus</taxon>
    </lineage>
</organism>
<dbReference type="SUPFAM" id="SSF48600">
    <property type="entry name" value="Chorismate mutase II"/>
    <property type="match status" value="1"/>
</dbReference>
<feature type="domain" description="Chorismate mutase" evidence="1">
    <location>
        <begin position="1"/>
        <end position="53"/>
    </location>
</feature>
<dbReference type="GO" id="GO:0004106">
    <property type="term" value="F:chorismate mutase activity"/>
    <property type="evidence" value="ECO:0007669"/>
    <property type="project" value="InterPro"/>
</dbReference>
<dbReference type="InterPro" id="IPR036263">
    <property type="entry name" value="Chorismate_II_sf"/>
</dbReference>
<gene>
    <name evidence="2" type="ordered locus">TK0261</name>
</gene>
<dbReference type="GO" id="GO:0046417">
    <property type="term" value="P:chorismate metabolic process"/>
    <property type="evidence" value="ECO:0007669"/>
    <property type="project" value="InterPro"/>
</dbReference>
<evidence type="ECO:0000313" key="3">
    <source>
        <dbReference type="Proteomes" id="UP000000536"/>
    </source>
</evidence>
<reference evidence="2 3" key="1">
    <citation type="journal article" date="2005" name="Genome Res.">
        <title>Complete genome sequence of the hyperthermophilic archaeon Thermococcus kodakaraensis KOD1 and comparison with Pyrococcus genomes.</title>
        <authorList>
            <person name="Fukui T."/>
            <person name="Atomi H."/>
            <person name="Kanai T."/>
            <person name="Matsumi R."/>
            <person name="Fujiwara S."/>
            <person name="Imanaka T."/>
        </authorList>
    </citation>
    <scope>NUCLEOTIDE SEQUENCE [LARGE SCALE GENOMIC DNA]</scope>
    <source>
        <strain evidence="3">ATCC BAA-918 / JCM 12380 / KOD1</strain>
    </source>
</reference>
<dbReference type="eggNOG" id="arCOG02098">
    <property type="taxonomic scope" value="Archaea"/>
</dbReference>
<evidence type="ECO:0000259" key="1">
    <source>
        <dbReference type="PROSITE" id="PS51168"/>
    </source>
</evidence>
<dbReference type="Pfam" id="PF01817">
    <property type="entry name" value="CM_2"/>
    <property type="match status" value="1"/>
</dbReference>
<dbReference type="InParanoid" id="Q5JFT5"/>
<dbReference type="Gene3D" id="1.20.59.10">
    <property type="entry name" value="Chorismate mutase"/>
    <property type="match status" value="1"/>
</dbReference>
<keyword evidence="3" id="KW-1185">Reference proteome</keyword>
<dbReference type="STRING" id="69014.TK0261"/>